<dbReference type="GO" id="GO:0016787">
    <property type="term" value="F:hydrolase activity"/>
    <property type="evidence" value="ECO:0007669"/>
    <property type="project" value="InterPro"/>
</dbReference>
<dbReference type="EMBL" id="CAFBRC010000096">
    <property type="protein sequence ID" value="CAB5077423.1"/>
    <property type="molecule type" value="Genomic_DNA"/>
</dbReference>
<name>A0A6J6N7E1_9ZZZZ</name>
<dbReference type="Pfam" id="PF06821">
    <property type="entry name" value="Ser_hydrolase"/>
    <property type="match status" value="1"/>
</dbReference>
<evidence type="ECO:0000313" key="3">
    <source>
        <dbReference type="EMBL" id="CAB5077423.1"/>
    </source>
</evidence>
<evidence type="ECO:0000313" key="1">
    <source>
        <dbReference type="EMBL" id="CAB4670378.1"/>
    </source>
</evidence>
<organism evidence="2">
    <name type="scientific">freshwater metagenome</name>
    <dbReference type="NCBI Taxonomy" id="449393"/>
    <lineage>
        <taxon>unclassified sequences</taxon>
        <taxon>metagenomes</taxon>
        <taxon>ecological metagenomes</taxon>
    </lineage>
</organism>
<dbReference type="EMBL" id="CAEZXB010000004">
    <property type="protein sequence ID" value="CAB4670378.1"/>
    <property type="molecule type" value="Genomic_DNA"/>
</dbReference>
<dbReference type="Gene3D" id="3.40.50.1820">
    <property type="entry name" value="alpha/beta hydrolase"/>
    <property type="match status" value="1"/>
</dbReference>
<protein>
    <submittedName>
        <fullName evidence="2">Unannotated protein</fullName>
    </submittedName>
</protein>
<accession>A0A6J6N7E1</accession>
<dbReference type="AlphaFoldDB" id="A0A6J6N7E1"/>
<reference evidence="2" key="1">
    <citation type="submission" date="2020-05" db="EMBL/GenBank/DDBJ databases">
        <authorList>
            <person name="Chiriac C."/>
            <person name="Salcher M."/>
            <person name="Ghai R."/>
            <person name="Kavagutti S V."/>
        </authorList>
    </citation>
    <scope>NUCLEOTIDE SEQUENCE</scope>
</reference>
<proteinExistence type="predicted"/>
<dbReference type="InterPro" id="IPR029058">
    <property type="entry name" value="AB_hydrolase_fold"/>
</dbReference>
<dbReference type="SUPFAM" id="SSF53474">
    <property type="entry name" value="alpha/beta-Hydrolases"/>
    <property type="match status" value="1"/>
</dbReference>
<sequence>MSRSFLFLHGWRNLRPAGHWQYQSAMNLRAKGENVEYPALPLPDTPQLEEWLGVFETSWERMEGERIVVAHSLGTTLWFHAAARGFVADRVLLVAPAGPTFLKEEKLVSSFASLPTKLADPNWRVVCSDQDPFCIEGAVNWLAPEDHDLIPGGGHLALSDGYGDWPSLVQWCDKPETRIVGR</sequence>
<evidence type="ECO:0000313" key="2">
    <source>
        <dbReference type="EMBL" id="CAB4682540.1"/>
    </source>
</evidence>
<dbReference type="EMBL" id="CAEZXN010000001">
    <property type="protein sequence ID" value="CAB4682540.1"/>
    <property type="molecule type" value="Genomic_DNA"/>
</dbReference>
<dbReference type="InterPro" id="IPR010662">
    <property type="entry name" value="RBBP9/YdeN"/>
</dbReference>
<gene>
    <name evidence="1" type="ORF">UFOPK2342_00400</name>
    <name evidence="2" type="ORF">UFOPK2423_00039</name>
    <name evidence="3" type="ORF">UFOPK4367_01233</name>
</gene>